<name>A0AAD9DJ42_9STRA</name>
<organism evidence="3 4">
    <name type="scientific">Skeletonema marinoi</name>
    <dbReference type="NCBI Taxonomy" id="267567"/>
    <lineage>
        <taxon>Eukaryota</taxon>
        <taxon>Sar</taxon>
        <taxon>Stramenopiles</taxon>
        <taxon>Ochrophyta</taxon>
        <taxon>Bacillariophyta</taxon>
        <taxon>Coscinodiscophyceae</taxon>
        <taxon>Thalassiosirophycidae</taxon>
        <taxon>Thalassiosirales</taxon>
        <taxon>Skeletonemataceae</taxon>
        <taxon>Skeletonema</taxon>
        <taxon>Skeletonema marinoi-dohrnii complex</taxon>
    </lineage>
</organism>
<comment type="caution">
    <text evidence="3">The sequence shown here is derived from an EMBL/GenBank/DDBJ whole genome shotgun (WGS) entry which is preliminary data.</text>
</comment>
<dbReference type="Pfam" id="PF02984">
    <property type="entry name" value="Cyclin_C"/>
    <property type="match status" value="1"/>
</dbReference>
<dbReference type="SUPFAM" id="SSF47954">
    <property type="entry name" value="Cyclin-like"/>
    <property type="match status" value="1"/>
</dbReference>
<sequence length="356" mass="39426">MAAKRRLVDDLLRGENHQILNRSSRGRPEACLHPVWREKVIRWYFSIVSALDRQHHSPDGPFNRSSVHVTTALLDSYLLALPSELALRYKHDRAAYQLLATTCLLIGMRLTQHDQQRKSQVPSENENSDGNDHPTCQLKRAKTHRDHMDQADHQDVDAGAENGSPSHGRPHASCSSTTMVAIPTAATILQMSAAPKTISESKILTMVREVTGSRAFPRSHVITALDYIRVLTSSTQEENSDVKLTQEVAEEAYRLADISLTDVSLIGCRPSVVASAAITLALFRSHHGSRDMVSLRQDVCATIVGEDPAFQVAVRKVEAKLLAAAHQATHAHAPRQMQMNPPIMHRATAHLIPLEE</sequence>
<evidence type="ECO:0000259" key="2">
    <source>
        <dbReference type="SMART" id="SM01332"/>
    </source>
</evidence>
<dbReference type="SMART" id="SM01332">
    <property type="entry name" value="Cyclin_C"/>
    <property type="match status" value="1"/>
</dbReference>
<reference evidence="3" key="1">
    <citation type="submission" date="2023-06" db="EMBL/GenBank/DDBJ databases">
        <title>Survivors Of The Sea: Transcriptome response of Skeletonema marinoi to long-term dormancy.</title>
        <authorList>
            <person name="Pinder M.I.M."/>
            <person name="Kourtchenko O."/>
            <person name="Robertson E.K."/>
            <person name="Larsson T."/>
            <person name="Maumus F."/>
            <person name="Osuna-Cruz C.M."/>
            <person name="Vancaester E."/>
            <person name="Stenow R."/>
            <person name="Vandepoele K."/>
            <person name="Ploug H."/>
            <person name="Bruchert V."/>
            <person name="Godhe A."/>
            <person name="Topel M."/>
        </authorList>
    </citation>
    <scope>NUCLEOTIDE SEQUENCE</scope>
    <source>
        <strain evidence="3">R05AC</strain>
    </source>
</reference>
<gene>
    <name evidence="3" type="ORF">QTG54_001548</name>
</gene>
<dbReference type="EMBL" id="JATAAI010000002">
    <property type="protein sequence ID" value="KAK1747585.1"/>
    <property type="molecule type" value="Genomic_DNA"/>
</dbReference>
<dbReference type="Gene3D" id="1.10.472.10">
    <property type="entry name" value="Cyclin-like"/>
    <property type="match status" value="2"/>
</dbReference>
<protein>
    <recommendedName>
        <fullName evidence="2">Cyclin C-terminal domain-containing protein</fullName>
    </recommendedName>
</protein>
<evidence type="ECO:0000256" key="1">
    <source>
        <dbReference type="SAM" id="MobiDB-lite"/>
    </source>
</evidence>
<dbReference type="Proteomes" id="UP001224775">
    <property type="component" value="Unassembled WGS sequence"/>
</dbReference>
<evidence type="ECO:0000313" key="3">
    <source>
        <dbReference type="EMBL" id="KAK1747585.1"/>
    </source>
</evidence>
<feature type="domain" description="Cyclin C-terminal" evidence="2">
    <location>
        <begin position="222"/>
        <end position="353"/>
    </location>
</feature>
<dbReference type="InterPro" id="IPR036915">
    <property type="entry name" value="Cyclin-like_sf"/>
</dbReference>
<dbReference type="AlphaFoldDB" id="A0AAD9DJ42"/>
<keyword evidence="4" id="KW-1185">Reference proteome</keyword>
<proteinExistence type="predicted"/>
<feature type="region of interest" description="Disordered" evidence="1">
    <location>
        <begin position="115"/>
        <end position="150"/>
    </location>
</feature>
<dbReference type="InterPro" id="IPR004367">
    <property type="entry name" value="Cyclin_C-dom"/>
</dbReference>
<accession>A0AAD9DJ42</accession>
<feature type="region of interest" description="Disordered" evidence="1">
    <location>
        <begin position="155"/>
        <end position="174"/>
    </location>
</feature>
<evidence type="ECO:0000313" key="4">
    <source>
        <dbReference type="Proteomes" id="UP001224775"/>
    </source>
</evidence>